<dbReference type="Gene3D" id="1.20.1070.10">
    <property type="entry name" value="Rhodopsin 7-helix transmembrane proteins"/>
    <property type="match status" value="1"/>
</dbReference>
<evidence type="ECO:0000313" key="3">
    <source>
        <dbReference type="Proteomes" id="UP001177023"/>
    </source>
</evidence>
<evidence type="ECO:0008006" key="4">
    <source>
        <dbReference type="Google" id="ProtNLM"/>
    </source>
</evidence>
<keyword evidence="1" id="KW-0472">Membrane</keyword>
<reference evidence="2" key="1">
    <citation type="submission" date="2023-06" db="EMBL/GenBank/DDBJ databases">
        <authorList>
            <person name="Delattre M."/>
        </authorList>
    </citation>
    <scope>NUCLEOTIDE SEQUENCE</scope>
    <source>
        <strain evidence="2">AF72</strain>
    </source>
</reference>
<comment type="caution">
    <text evidence="2">The sequence shown here is derived from an EMBL/GenBank/DDBJ whole genome shotgun (WGS) entry which is preliminary data.</text>
</comment>
<proteinExistence type="predicted"/>
<dbReference type="PANTHER" id="PTHR47760:SF4">
    <property type="entry name" value="G-PROTEIN COUPLED RECEPTORS FAMILY 1 PROFILE DOMAIN-CONTAINING PROTEIN"/>
    <property type="match status" value="1"/>
</dbReference>
<keyword evidence="1" id="KW-1133">Transmembrane helix</keyword>
<dbReference type="SUPFAM" id="SSF81321">
    <property type="entry name" value="Family A G protein-coupled receptor-like"/>
    <property type="match status" value="1"/>
</dbReference>
<dbReference type="Proteomes" id="UP001177023">
    <property type="component" value="Unassembled WGS sequence"/>
</dbReference>
<name>A0AA36D182_9BILA</name>
<dbReference type="EMBL" id="CATQJA010002655">
    <property type="protein sequence ID" value="CAJ0579187.1"/>
    <property type="molecule type" value="Genomic_DNA"/>
</dbReference>
<dbReference type="PANTHER" id="PTHR47760">
    <property type="entry name" value="G-PROTEIN COUPLED RECEPTOR B0563.6-LIKE PROTEIN-RELATED"/>
    <property type="match status" value="1"/>
</dbReference>
<keyword evidence="3" id="KW-1185">Reference proteome</keyword>
<organism evidence="2 3">
    <name type="scientific">Mesorhabditis spiculigera</name>
    <dbReference type="NCBI Taxonomy" id="96644"/>
    <lineage>
        <taxon>Eukaryota</taxon>
        <taxon>Metazoa</taxon>
        <taxon>Ecdysozoa</taxon>
        <taxon>Nematoda</taxon>
        <taxon>Chromadorea</taxon>
        <taxon>Rhabditida</taxon>
        <taxon>Rhabditina</taxon>
        <taxon>Rhabditomorpha</taxon>
        <taxon>Rhabditoidea</taxon>
        <taxon>Rhabditidae</taxon>
        <taxon>Mesorhabditinae</taxon>
        <taxon>Mesorhabditis</taxon>
    </lineage>
</organism>
<keyword evidence="1" id="KW-0812">Transmembrane</keyword>
<protein>
    <recommendedName>
        <fullName evidence="4">G-protein coupled receptors family 1 profile domain-containing protein</fullName>
    </recommendedName>
</protein>
<feature type="transmembrane region" description="Helical" evidence="1">
    <location>
        <begin position="61"/>
        <end position="80"/>
    </location>
</feature>
<evidence type="ECO:0000256" key="1">
    <source>
        <dbReference type="SAM" id="Phobius"/>
    </source>
</evidence>
<gene>
    <name evidence="2" type="ORF">MSPICULIGERA_LOCUS17417</name>
</gene>
<evidence type="ECO:0000313" key="2">
    <source>
        <dbReference type="EMBL" id="CAJ0579187.1"/>
    </source>
</evidence>
<sequence>MSFNSFCALTNDTAAKPPELEHLQLLFKNIQLVLCIFGIIGNILNLRTLQCPSLKTIPFMYIRALAIFDLCGLSCILYGFQLYRNISNMLEVLNHCLNFYVFCMASSEYTRAFIVNCFCLRHAISMCPGCVKLINGRRSSSLSYGQSVNNSIMIGPMNNSSEDEISMTQKNVMVRWRSVDRGETVQQQTPLVHSCPNKGILRKEKESPPDLTIVNEHALEEDVAFQETDSEVYI</sequence>
<dbReference type="AlphaFoldDB" id="A0AA36D182"/>
<dbReference type="InterPro" id="IPR053093">
    <property type="entry name" value="GPCR-like"/>
</dbReference>
<feature type="transmembrane region" description="Helical" evidence="1">
    <location>
        <begin position="30"/>
        <end position="49"/>
    </location>
</feature>
<feature type="non-terminal residue" evidence="2">
    <location>
        <position position="1"/>
    </location>
</feature>
<accession>A0AA36D182</accession>